<dbReference type="InterPro" id="IPR011004">
    <property type="entry name" value="Trimer_LpxA-like_sf"/>
</dbReference>
<gene>
    <name evidence="14" type="ORF">MNBD_GAMMA14-2514</name>
</gene>
<dbReference type="FunFam" id="2.160.10.10:FF:000007">
    <property type="entry name" value="Serine acetyltransferase"/>
    <property type="match status" value="1"/>
</dbReference>
<dbReference type="Gene3D" id="2.160.10.10">
    <property type="entry name" value="Hexapeptide repeat proteins"/>
    <property type="match status" value="1"/>
</dbReference>
<dbReference type="NCBIfam" id="NF041874">
    <property type="entry name" value="EPS_EpsC"/>
    <property type="match status" value="1"/>
</dbReference>
<dbReference type="InterPro" id="IPR042122">
    <property type="entry name" value="Ser_AcTrfase_N_sf"/>
</dbReference>
<reference evidence="14" key="1">
    <citation type="submission" date="2018-06" db="EMBL/GenBank/DDBJ databases">
        <authorList>
            <person name="Zhirakovskaya E."/>
        </authorList>
    </citation>
    <scope>NUCLEOTIDE SEQUENCE</scope>
</reference>
<sequence>MWERLREDLNCVFDRDPAARTDFEVITTYPGFHAVMMHRFTHILWNNGLPWLARVLSNVARWFTGIEIHPGATIGRRFFIDHGMGVVIGETAEIGDDCTLYHGVTLGGTSWEKGKRHPTLGNDVVIGAGAKVLGPIHIGDDVRIGSNAVVVRDVHEGSTVVGVPGRVVGGSLSDQQKRRDAIAKKMGFDAYGSTQDMPDPVANAINSMLDHIHVMDKRLEDMCRGLKGLGAEVADMQMPDLGPCELDSHTSRATPPIETGDEEPVPDDDEASSDKNDRKPD</sequence>
<feature type="region of interest" description="Disordered" evidence="13">
    <location>
        <begin position="238"/>
        <end position="281"/>
    </location>
</feature>
<dbReference type="GO" id="GO:0006535">
    <property type="term" value="P:cysteine biosynthetic process from serine"/>
    <property type="evidence" value="ECO:0007669"/>
    <property type="project" value="InterPro"/>
</dbReference>
<protein>
    <recommendedName>
        <fullName evidence="5">Serine acetyltransferase</fullName>
        <ecNumber evidence="4">2.3.1.30</ecNumber>
    </recommendedName>
</protein>
<comment type="similarity">
    <text evidence="3">Belongs to the transferase hexapeptide repeat family.</text>
</comment>
<dbReference type="InterPro" id="IPR005881">
    <property type="entry name" value="Ser_O-AcTrfase"/>
</dbReference>
<dbReference type="InterPro" id="IPR001451">
    <property type="entry name" value="Hexapep"/>
</dbReference>
<keyword evidence="9" id="KW-0677">Repeat</keyword>
<dbReference type="SUPFAM" id="SSF51161">
    <property type="entry name" value="Trimeric LpxA-like enzymes"/>
    <property type="match status" value="1"/>
</dbReference>
<dbReference type="GO" id="GO:0009001">
    <property type="term" value="F:serine O-acetyltransferase activity"/>
    <property type="evidence" value="ECO:0007669"/>
    <property type="project" value="UniProtKB-EC"/>
</dbReference>
<evidence type="ECO:0000256" key="4">
    <source>
        <dbReference type="ARBA" id="ARBA00013266"/>
    </source>
</evidence>
<evidence type="ECO:0000256" key="10">
    <source>
        <dbReference type="ARBA" id="ARBA00023192"/>
    </source>
</evidence>
<comment type="pathway">
    <text evidence="2">Amino-acid biosynthesis; L-cysteine biosynthesis; L-cysteine from L-serine: step 1/2.</text>
</comment>
<comment type="subcellular location">
    <subcellularLocation>
        <location evidence="1">Cytoplasm</location>
    </subcellularLocation>
</comment>
<dbReference type="Pfam" id="PF00132">
    <property type="entry name" value="Hexapep"/>
    <property type="match status" value="1"/>
</dbReference>
<evidence type="ECO:0000256" key="7">
    <source>
        <dbReference type="ARBA" id="ARBA00022605"/>
    </source>
</evidence>
<dbReference type="FunFam" id="1.10.3130.10:FF:000003">
    <property type="entry name" value="Serine acetyltransferase"/>
    <property type="match status" value="1"/>
</dbReference>
<evidence type="ECO:0000256" key="1">
    <source>
        <dbReference type="ARBA" id="ARBA00004496"/>
    </source>
</evidence>
<dbReference type="CDD" id="cd03354">
    <property type="entry name" value="LbH_SAT"/>
    <property type="match status" value="1"/>
</dbReference>
<accession>A0A3B0Z7X8</accession>
<evidence type="ECO:0000256" key="3">
    <source>
        <dbReference type="ARBA" id="ARBA00007274"/>
    </source>
</evidence>
<evidence type="ECO:0000256" key="2">
    <source>
        <dbReference type="ARBA" id="ARBA00004876"/>
    </source>
</evidence>
<dbReference type="AlphaFoldDB" id="A0A3B0Z7X8"/>
<evidence type="ECO:0000256" key="5">
    <source>
        <dbReference type="ARBA" id="ARBA00018522"/>
    </source>
</evidence>
<keyword evidence="11 14" id="KW-0012">Acyltransferase</keyword>
<feature type="compositionally biased region" description="Acidic residues" evidence="13">
    <location>
        <begin position="259"/>
        <end position="271"/>
    </location>
</feature>
<dbReference type="InterPro" id="IPR018357">
    <property type="entry name" value="Hexapep_transf_CS"/>
</dbReference>
<dbReference type="EC" id="2.3.1.30" evidence="4"/>
<organism evidence="14">
    <name type="scientific">hydrothermal vent metagenome</name>
    <dbReference type="NCBI Taxonomy" id="652676"/>
    <lineage>
        <taxon>unclassified sequences</taxon>
        <taxon>metagenomes</taxon>
        <taxon>ecological metagenomes</taxon>
    </lineage>
</organism>
<evidence type="ECO:0000256" key="12">
    <source>
        <dbReference type="ARBA" id="ARBA00049486"/>
    </source>
</evidence>
<dbReference type="NCBIfam" id="TIGR01172">
    <property type="entry name" value="cysE"/>
    <property type="match status" value="1"/>
</dbReference>
<feature type="compositionally biased region" description="Basic and acidic residues" evidence="13">
    <location>
        <begin position="272"/>
        <end position="281"/>
    </location>
</feature>
<keyword evidence="10" id="KW-0198">Cysteine biosynthesis</keyword>
<comment type="catalytic activity">
    <reaction evidence="12">
        <text>L-serine + acetyl-CoA = O-acetyl-L-serine + CoA</text>
        <dbReference type="Rhea" id="RHEA:24560"/>
        <dbReference type="ChEBI" id="CHEBI:33384"/>
        <dbReference type="ChEBI" id="CHEBI:57287"/>
        <dbReference type="ChEBI" id="CHEBI:57288"/>
        <dbReference type="ChEBI" id="CHEBI:58340"/>
        <dbReference type="EC" id="2.3.1.30"/>
    </reaction>
</comment>
<proteinExistence type="inferred from homology"/>
<name>A0A3B0Z7X8_9ZZZZ</name>
<evidence type="ECO:0000256" key="6">
    <source>
        <dbReference type="ARBA" id="ARBA00022490"/>
    </source>
</evidence>
<evidence type="ECO:0000256" key="9">
    <source>
        <dbReference type="ARBA" id="ARBA00022737"/>
    </source>
</evidence>
<keyword evidence="6" id="KW-0963">Cytoplasm</keyword>
<evidence type="ECO:0000256" key="8">
    <source>
        <dbReference type="ARBA" id="ARBA00022679"/>
    </source>
</evidence>
<dbReference type="EMBL" id="UOFM01000224">
    <property type="protein sequence ID" value="VAW77484.1"/>
    <property type="molecule type" value="Genomic_DNA"/>
</dbReference>
<evidence type="ECO:0000256" key="13">
    <source>
        <dbReference type="SAM" id="MobiDB-lite"/>
    </source>
</evidence>
<dbReference type="PANTHER" id="PTHR42811">
    <property type="entry name" value="SERINE ACETYLTRANSFERASE"/>
    <property type="match status" value="1"/>
</dbReference>
<dbReference type="Gene3D" id="1.10.3130.10">
    <property type="entry name" value="serine acetyltransferase, domain 1"/>
    <property type="match status" value="1"/>
</dbReference>
<evidence type="ECO:0000313" key="14">
    <source>
        <dbReference type="EMBL" id="VAW77484.1"/>
    </source>
</evidence>
<dbReference type="PROSITE" id="PS00101">
    <property type="entry name" value="HEXAPEP_TRANSFERASES"/>
    <property type="match status" value="1"/>
</dbReference>
<keyword evidence="7" id="KW-0028">Amino-acid biosynthesis</keyword>
<keyword evidence="8 14" id="KW-0808">Transferase</keyword>
<dbReference type="InterPro" id="IPR045304">
    <property type="entry name" value="LbH_SAT"/>
</dbReference>
<dbReference type="InterPro" id="IPR053376">
    <property type="entry name" value="Serine_acetyltransferase"/>
</dbReference>
<evidence type="ECO:0000256" key="11">
    <source>
        <dbReference type="ARBA" id="ARBA00023315"/>
    </source>
</evidence>
<dbReference type="GO" id="GO:0005737">
    <property type="term" value="C:cytoplasm"/>
    <property type="evidence" value="ECO:0007669"/>
    <property type="project" value="UniProtKB-SubCell"/>
</dbReference>